<evidence type="ECO:0000313" key="2">
    <source>
        <dbReference type="EMBL" id="CAL1684159.1"/>
    </source>
</evidence>
<dbReference type="EMBL" id="OZ034828">
    <property type="protein sequence ID" value="CAL1684159.1"/>
    <property type="molecule type" value="Genomic_DNA"/>
</dbReference>
<keyword evidence="3" id="KW-1185">Reference proteome</keyword>
<sequence length="166" mass="19217">MTDSTKVRIEQSGPVGPSRFNYRDTKDRLRSNFHEGDKEKSKVGRDSLLVMLRKFRRKEQEGETRFFSLYRTRCIHVYVDALRLPGTVCGFFPVAGDVIDQEKDHADGSRVFTTVVRPVIFSFAHVEECLYVKRTGGQVLPIRDRVVEYTLLRNKEKRGGVEYIRG</sequence>
<evidence type="ECO:0000256" key="1">
    <source>
        <dbReference type="SAM" id="MobiDB-lite"/>
    </source>
</evidence>
<evidence type="ECO:0000313" key="3">
    <source>
        <dbReference type="Proteomes" id="UP001497644"/>
    </source>
</evidence>
<dbReference type="AlphaFoldDB" id="A0AAV2NUC3"/>
<gene>
    <name evidence="2" type="ORF">LPLAT_LOCUS9835</name>
</gene>
<protein>
    <submittedName>
        <fullName evidence="2">Uncharacterized protein</fullName>
    </submittedName>
</protein>
<reference evidence="2" key="1">
    <citation type="submission" date="2024-04" db="EMBL/GenBank/DDBJ databases">
        <authorList>
            <consortium name="Molecular Ecology Group"/>
        </authorList>
    </citation>
    <scope>NUCLEOTIDE SEQUENCE</scope>
</reference>
<feature type="region of interest" description="Disordered" evidence="1">
    <location>
        <begin position="1"/>
        <end position="25"/>
    </location>
</feature>
<proteinExistence type="predicted"/>
<dbReference type="Proteomes" id="UP001497644">
    <property type="component" value="Chromosome 5"/>
</dbReference>
<accession>A0AAV2NUC3</accession>
<name>A0AAV2NUC3_9HYME</name>
<organism evidence="2 3">
    <name type="scientific">Lasius platythorax</name>
    <dbReference type="NCBI Taxonomy" id="488582"/>
    <lineage>
        <taxon>Eukaryota</taxon>
        <taxon>Metazoa</taxon>
        <taxon>Ecdysozoa</taxon>
        <taxon>Arthropoda</taxon>
        <taxon>Hexapoda</taxon>
        <taxon>Insecta</taxon>
        <taxon>Pterygota</taxon>
        <taxon>Neoptera</taxon>
        <taxon>Endopterygota</taxon>
        <taxon>Hymenoptera</taxon>
        <taxon>Apocrita</taxon>
        <taxon>Aculeata</taxon>
        <taxon>Formicoidea</taxon>
        <taxon>Formicidae</taxon>
        <taxon>Formicinae</taxon>
        <taxon>Lasius</taxon>
        <taxon>Lasius</taxon>
    </lineage>
</organism>